<evidence type="ECO:0000313" key="4">
    <source>
        <dbReference type="Proteomes" id="UP000656804"/>
    </source>
</evidence>
<keyword evidence="4" id="KW-1185">Reference proteome</keyword>
<keyword evidence="1" id="KW-0175">Coiled coil</keyword>
<protein>
    <recommendedName>
        <fullName evidence="5">Lipopolysaccharide assembly protein A domain-containing protein</fullName>
    </recommendedName>
</protein>
<dbReference type="AlphaFoldDB" id="A0A930V053"/>
<evidence type="ECO:0000256" key="2">
    <source>
        <dbReference type="SAM" id="Phobius"/>
    </source>
</evidence>
<evidence type="ECO:0000313" key="3">
    <source>
        <dbReference type="EMBL" id="MBF4163256.1"/>
    </source>
</evidence>
<gene>
    <name evidence="3" type="ORF">ISG29_16310</name>
</gene>
<organism evidence="3 4">
    <name type="scientific">Nocardioides acrostichi</name>
    <dbReference type="NCBI Taxonomy" id="2784339"/>
    <lineage>
        <taxon>Bacteria</taxon>
        <taxon>Bacillati</taxon>
        <taxon>Actinomycetota</taxon>
        <taxon>Actinomycetes</taxon>
        <taxon>Propionibacteriales</taxon>
        <taxon>Nocardioidaceae</taxon>
        <taxon>Nocardioides</taxon>
    </lineage>
</organism>
<feature type="coiled-coil region" evidence="1">
    <location>
        <begin position="70"/>
        <end position="97"/>
    </location>
</feature>
<proteinExistence type="predicted"/>
<sequence length="101" mass="10897">MVVLGIILIALGAVLVLACVFTAKVVGTHVEVLGIGFSPLVVFAMGVLATLLVIVGWGLMKYGTRRALRARRERKKLGELSEKLDAVEAERRREGDDADAH</sequence>
<accession>A0A930V053</accession>
<evidence type="ECO:0000256" key="1">
    <source>
        <dbReference type="SAM" id="Coils"/>
    </source>
</evidence>
<dbReference type="EMBL" id="JADIVZ010000010">
    <property type="protein sequence ID" value="MBF4163256.1"/>
    <property type="molecule type" value="Genomic_DNA"/>
</dbReference>
<feature type="transmembrane region" description="Helical" evidence="2">
    <location>
        <begin position="32"/>
        <end position="59"/>
    </location>
</feature>
<name>A0A930V053_9ACTN</name>
<comment type="caution">
    <text evidence="3">The sequence shown here is derived from an EMBL/GenBank/DDBJ whole genome shotgun (WGS) entry which is preliminary data.</text>
</comment>
<evidence type="ECO:0008006" key="5">
    <source>
        <dbReference type="Google" id="ProtNLM"/>
    </source>
</evidence>
<dbReference type="RefSeq" id="WP_194504511.1">
    <property type="nucleotide sequence ID" value="NZ_JADIVZ010000010.1"/>
</dbReference>
<keyword evidence="2" id="KW-0472">Membrane</keyword>
<keyword evidence="2" id="KW-1133">Transmembrane helix</keyword>
<keyword evidence="2" id="KW-0812">Transmembrane</keyword>
<dbReference type="Proteomes" id="UP000656804">
    <property type="component" value="Unassembled WGS sequence"/>
</dbReference>
<reference evidence="3" key="1">
    <citation type="submission" date="2020-11" db="EMBL/GenBank/DDBJ databases">
        <title>Nocardioides sp. CBS4Y-1, whole genome shotgun sequence.</title>
        <authorList>
            <person name="Tuo L."/>
        </authorList>
    </citation>
    <scope>NUCLEOTIDE SEQUENCE</scope>
    <source>
        <strain evidence="3">CBS4Y-1</strain>
    </source>
</reference>